<protein>
    <recommendedName>
        <fullName evidence="3">Helix-turn-helix domain-containing protein</fullName>
    </recommendedName>
</protein>
<keyword evidence="2" id="KW-1185">Reference proteome</keyword>
<name>A0A1G6T235_9GAMM</name>
<evidence type="ECO:0000313" key="1">
    <source>
        <dbReference type="EMBL" id="SDD22445.1"/>
    </source>
</evidence>
<dbReference type="EMBL" id="FNAG01000001">
    <property type="protein sequence ID" value="SDD22445.1"/>
    <property type="molecule type" value="Genomic_DNA"/>
</dbReference>
<evidence type="ECO:0000313" key="2">
    <source>
        <dbReference type="Proteomes" id="UP000199603"/>
    </source>
</evidence>
<dbReference type="RefSeq" id="WP_091239461.1">
    <property type="nucleotide sequence ID" value="NZ_FNAG01000001.1"/>
</dbReference>
<reference evidence="1 2" key="1">
    <citation type="submission" date="2016-10" db="EMBL/GenBank/DDBJ databases">
        <authorList>
            <person name="de Groot N.N."/>
        </authorList>
    </citation>
    <scope>NUCLEOTIDE SEQUENCE [LARGE SCALE GENOMIC DNA]</scope>
    <source>
        <strain evidence="1 2">DSM 16957</strain>
    </source>
</reference>
<organism evidence="1 2">
    <name type="scientific">Aquimonas voraii</name>
    <dbReference type="NCBI Taxonomy" id="265719"/>
    <lineage>
        <taxon>Bacteria</taxon>
        <taxon>Pseudomonadati</taxon>
        <taxon>Pseudomonadota</taxon>
        <taxon>Gammaproteobacteria</taxon>
        <taxon>Lysobacterales</taxon>
        <taxon>Lysobacteraceae</taxon>
        <taxon>Aquimonas</taxon>
    </lineage>
</organism>
<accession>A0A1G6T235</accession>
<dbReference type="AlphaFoldDB" id="A0A1G6T235"/>
<proteinExistence type="predicted"/>
<gene>
    <name evidence="1" type="ORF">SAMN04488509_101805</name>
</gene>
<dbReference type="OrthoDB" id="6058177at2"/>
<dbReference type="Proteomes" id="UP000199603">
    <property type="component" value="Unassembled WGS sequence"/>
</dbReference>
<dbReference type="STRING" id="265719.SAMN04488509_101805"/>
<evidence type="ECO:0008006" key="3">
    <source>
        <dbReference type="Google" id="ProtNLM"/>
    </source>
</evidence>
<sequence length="76" mass="8601">MTTPSDDHVLGEKLVDARSAAMSLNLPLHWLAQKQQRKHRGIPHYRVGKLVRFKLGELLTWMQAQQSDASEEAAHA</sequence>